<evidence type="ECO:0000313" key="3">
    <source>
        <dbReference type="Proteomes" id="UP000247465"/>
    </source>
</evidence>
<keyword evidence="1" id="KW-1133">Transmembrane helix</keyword>
<name>A0A2Z4AKI0_9BACT</name>
<organism evidence="2 3">
    <name type="scientific">Candidatus Moanibacter tarae</name>
    <dbReference type="NCBI Taxonomy" id="2200854"/>
    <lineage>
        <taxon>Bacteria</taxon>
        <taxon>Pseudomonadati</taxon>
        <taxon>Verrucomicrobiota</taxon>
        <taxon>Opitutia</taxon>
        <taxon>Puniceicoccales</taxon>
        <taxon>Puniceicoccales incertae sedis</taxon>
        <taxon>Candidatus Moanibacter</taxon>
    </lineage>
</organism>
<evidence type="ECO:0000256" key="1">
    <source>
        <dbReference type="SAM" id="Phobius"/>
    </source>
</evidence>
<sequence length="60" mass="6800">MSLKIFHVCFITLAVVLCFVFGWWSVKQAGPYLILGFASFAAGLGLFFYGNYFLKKIQNL</sequence>
<dbReference type="AlphaFoldDB" id="A0A2Z4AKI0"/>
<evidence type="ECO:0000313" key="2">
    <source>
        <dbReference type="EMBL" id="AWT59160.1"/>
    </source>
</evidence>
<dbReference type="EMBL" id="CP029803">
    <property type="protein sequence ID" value="AWT59160.1"/>
    <property type="molecule type" value="Genomic_DNA"/>
</dbReference>
<keyword evidence="1" id="KW-0812">Transmembrane</keyword>
<feature type="transmembrane region" description="Helical" evidence="1">
    <location>
        <begin position="5"/>
        <end position="26"/>
    </location>
</feature>
<accession>A0A2Z4AKI0</accession>
<reference evidence="2 3" key="1">
    <citation type="submission" date="2018-06" db="EMBL/GenBank/DDBJ databases">
        <title>Draft Genome Sequence of a Novel Marine Bacterium Related to the Verrucomicrobia.</title>
        <authorList>
            <person name="Vosseberg J."/>
            <person name="Martijn J."/>
            <person name="Ettema T.J.G."/>
        </authorList>
    </citation>
    <scope>NUCLEOTIDE SEQUENCE [LARGE SCALE GENOMIC DNA]</scope>
    <source>
        <strain evidence="2">TARA_B100001123</strain>
    </source>
</reference>
<dbReference type="KEGG" id="mtar:DF168_00340"/>
<dbReference type="Proteomes" id="UP000247465">
    <property type="component" value="Chromosome"/>
</dbReference>
<protein>
    <submittedName>
        <fullName evidence="2">Uncharacterized protein</fullName>
    </submittedName>
</protein>
<keyword evidence="1" id="KW-0472">Membrane</keyword>
<proteinExistence type="predicted"/>
<gene>
    <name evidence="2" type="ORF">DF168_00340</name>
</gene>
<feature type="transmembrane region" description="Helical" evidence="1">
    <location>
        <begin position="32"/>
        <end position="54"/>
    </location>
</feature>